<evidence type="ECO:0000256" key="1">
    <source>
        <dbReference type="ARBA" id="ARBA00009809"/>
    </source>
</evidence>
<evidence type="ECO:0000256" key="2">
    <source>
        <dbReference type="ARBA" id="ARBA00022801"/>
    </source>
</evidence>
<evidence type="ECO:0000313" key="5">
    <source>
        <dbReference type="EMBL" id="VCX41544.1"/>
    </source>
</evidence>
<gene>
    <name evidence="5" type="ORF">BN2614_LOCUS3</name>
</gene>
<organism evidence="5 6">
    <name type="scientific">Gulo gulo</name>
    <name type="common">Wolverine</name>
    <name type="synonym">Gluton</name>
    <dbReference type="NCBI Taxonomy" id="48420"/>
    <lineage>
        <taxon>Eukaryota</taxon>
        <taxon>Metazoa</taxon>
        <taxon>Chordata</taxon>
        <taxon>Craniata</taxon>
        <taxon>Vertebrata</taxon>
        <taxon>Euteleostomi</taxon>
        <taxon>Mammalia</taxon>
        <taxon>Eutheria</taxon>
        <taxon>Laurasiatheria</taxon>
        <taxon>Carnivora</taxon>
        <taxon>Caniformia</taxon>
        <taxon>Musteloidea</taxon>
        <taxon>Mustelidae</taxon>
        <taxon>Guloninae</taxon>
        <taxon>Gulo</taxon>
    </lineage>
</organism>
<accession>A0A9X9MBP5</accession>
<reference evidence="5 6" key="1">
    <citation type="submission" date="2018-10" db="EMBL/GenBank/DDBJ databases">
        <authorList>
            <person name="Ekblom R."/>
            <person name="Jareborg N."/>
        </authorList>
    </citation>
    <scope>NUCLEOTIDE SEQUENCE [LARGE SCALE GENOMIC DNA]</scope>
    <source>
        <tissue evidence="5">Muscle</tissue>
    </source>
</reference>
<dbReference type="PANTHER" id="PTHR23421">
    <property type="entry name" value="BETA-GALACTOSIDASE RELATED"/>
    <property type="match status" value="1"/>
</dbReference>
<dbReference type="InterPro" id="IPR031330">
    <property type="entry name" value="Gly_Hdrlase_35_cat"/>
</dbReference>
<sequence length="85" mass="9769">MRLRTTYKGFTEAVDLYFDHLMSRVVPLQYKHGGPIIAVQVENEYGSYNKDPAYMPYIKKALEDRGIVELLLTSDNKDGLRKGVM</sequence>
<dbReference type="Pfam" id="PF01301">
    <property type="entry name" value="Glyco_hydro_35"/>
    <property type="match status" value="1"/>
</dbReference>
<feature type="non-terminal residue" evidence="5">
    <location>
        <position position="1"/>
    </location>
</feature>
<name>A0A9X9MBP5_GULGU</name>
<keyword evidence="6" id="KW-1185">Reference proteome</keyword>
<dbReference type="Proteomes" id="UP000269945">
    <property type="component" value="Unassembled WGS sequence"/>
</dbReference>
<dbReference type="PROSITE" id="PS01182">
    <property type="entry name" value="GLYCOSYL_HYDROL_F35"/>
    <property type="match status" value="1"/>
</dbReference>
<evidence type="ECO:0000259" key="4">
    <source>
        <dbReference type="Pfam" id="PF01301"/>
    </source>
</evidence>
<dbReference type="Gene3D" id="3.20.20.80">
    <property type="entry name" value="Glycosidases"/>
    <property type="match status" value="1"/>
</dbReference>
<feature type="domain" description="Glycoside hydrolase 35 catalytic" evidence="4">
    <location>
        <begin position="1"/>
        <end position="74"/>
    </location>
</feature>
<dbReference type="GO" id="GO:0004553">
    <property type="term" value="F:hydrolase activity, hydrolyzing O-glycosyl compounds"/>
    <property type="evidence" value="ECO:0007669"/>
    <property type="project" value="InterPro"/>
</dbReference>
<comment type="similarity">
    <text evidence="1">Belongs to the glycosyl hydrolase 35 family.</text>
</comment>
<evidence type="ECO:0000313" key="6">
    <source>
        <dbReference type="Proteomes" id="UP000269945"/>
    </source>
</evidence>
<dbReference type="EMBL" id="CYRY02046011">
    <property type="protein sequence ID" value="VCX41544.1"/>
    <property type="molecule type" value="Genomic_DNA"/>
</dbReference>
<protein>
    <recommendedName>
        <fullName evidence="4">Glycoside hydrolase 35 catalytic domain-containing protein</fullName>
    </recommendedName>
</protein>
<comment type="caution">
    <text evidence="5">The sequence shown here is derived from an EMBL/GenBank/DDBJ whole genome shotgun (WGS) entry which is preliminary data.</text>
</comment>
<dbReference type="GO" id="GO:0005975">
    <property type="term" value="P:carbohydrate metabolic process"/>
    <property type="evidence" value="ECO:0007669"/>
    <property type="project" value="InterPro"/>
</dbReference>
<keyword evidence="3" id="KW-0326">Glycosidase</keyword>
<keyword evidence="2" id="KW-0378">Hydrolase</keyword>
<dbReference type="AlphaFoldDB" id="A0A9X9MBP5"/>
<dbReference type="SUPFAM" id="SSF51445">
    <property type="entry name" value="(Trans)glycosidases"/>
    <property type="match status" value="1"/>
</dbReference>
<proteinExistence type="inferred from homology"/>
<dbReference type="InterPro" id="IPR017853">
    <property type="entry name" value="GH"/>
</dbReference>
<dbReference type="InterPro" id="IPR019801">
    <property type="entry name" value="Glyco_hydro_35_CS"/>
</dbReference>
<dbReference type="InterPro" id="IPR001944">
    <property type="entry name" value="Glycoside_Hdrlase_35"/>
</dbReference>
<evidence type="ECO:0000256" key="3">
    <source>
        <dbReference type="ARBA" id="ARBA00023295"/>
    </source>
</evidence>